<evidence type="ECO:0000256" key="1">
    <source>
        <dbReference type="ARBA" id="ARBA00004370"/>
    </source>
</evidence>
<dbReference type="PANTHER" id="PTHR43025:SF3">
    <property type="entry name" value="MONOGALACTOSYLDIACYLGLYCEROL SYNTHASE 1, CHLOROPLASTIC"/>
    <property type="match status" value="1"/>
</dbReference>
<dbReference type="InterPro" id="IPR009695">
    <property type="entry name" value="Diacylglyc_glucosyltr_N"/>
</dbReference>
<comment type="similarity">
    <text evidence="2">Belongs to the glycosyltransferase 28 family.</text>
</comment>
<dbReference type="Pfam" id="PF04101">
    <property type="entry name" value="Glyco_tran_28_C"/>
    <property type="match status" value="1"/>
</dbReference>
<dbReference type="Proteomes" id="UP000310334">
    <property type="component" value="Unassembled WGS sequence"/>
</dbReference>
<keyword evidence="3" id="KW-0328">Glycosyltransferase</keyword>
<dbReference type="EMBL" id="SSNT01000012">
    <property type="protein sequence ID" value="THF78269.1"/>
    <property type="molecule type" value="Genomic_DNA"/>
</dbReference>
<dbReference type="GO" id="GO:0009247">
    <property type="term" value="P:glycolipid biosynthetic process"/>
    <property type="evidence" value="ECO:0007669"/>
    <property type="project" value="InterPro"/>
</dbReference>
<dbReference type="InterPro" id="IPR050519">
    <property type="entry name" value="Glycosyltransf_28_UgtP"/>
</dbReference>
<comment type="subcellular location">
    <subcellularLocation>
        <location evidence="1">Membrane</location>
    </subcellularLocation>
</comment>
<keyword evidence="4" id="KW-0808">Transferase</keyword>
<reference evidence="7 8" key="1">
    <citation type="submission" date="2019-04" db="EMBL/GenBank/DDBJ databases">
        <title>Bacillus sediminilitoris sp. nov., isolated from a tidal flat sediment on the East China Sea.</title>
        <authorList>
            <person name="Wei Y."/>
            <person name="Mao H."/>
            <person name="Fang J."/>
        </authorList>
    </citation>
    <scope>NUCLEOTIDE SEQUENCE [LARGE SCALE GENOMIC DNA]</scope>
    <source>
        <strain evidence="7 8">DSL-17</strain>
    </source>
</reference>
<dbReference type="PANTHER" id="PTHR43025">
    <property type="entry name" value="MONOGALACTOSYLDIACYLGLYCEROL SYNTHASE"/>
    <property type="match status" value="1"/>
</dbReference>
<evidence type="ECO:0000313" key="7">
    <source>
        <dbReference type="EMBL" id="THF78269.1"/>
    </source>
</evidence>
<feature type="domain" description="Diacylglycerol glucosyltransferase N-terminal" evidence="6">
    <location>
        <begin position="16"/>
        <end position="179"/>
    </location>
</feature>
<evidence type="ECO:0000259" key="6">
    <source>
        <dbReference type="Pfam" id="PF06925"/>
    </source>
</evidence>
<evidence type="ECO:0000259" key="5">
    <source>
        <dbReference type="Pfam" id="PF04101"/>
    </source>
</evidence>
<dbReference type="Pfam" id="PF06925">
    <property type="entry name" value="MGDG_synth"/>
    <property type="match status" value="1"/>
</dbReference>
<dbReference type="RefSeq" id="WP_136356020.1">
    <property type="nucleotide sequence ID" value="NZ_CP046266.1"/>
</dbReference>
<evidence type="ECO:0000313" key="8">
    <source>
        <dbReference type="Proteomes" id="UP000310334"/>
    </source>
</evidence>
<keyword evidence="8" id="KW-1185">Reference proteome</keyword>
<dbReference type="GO" id="GO:0016020">
    <property type="term" value="C:membrane"/>
    <property type="evidence" value="ECO:0007669"/>
    <property type="project" value="UniProtKB-SubCell"/>
</dbReference>
<dbReference type="SUPFAM" id="SSF53756">
    <property type="entry name" value="UDP-Glycosyltransferase/glycogen phosphorylase"/>
    <property type="match status" value="1"/>
</dbReference>
<dbReference type="Gene3D" id="3.40.50.2000">
    <property type="entry name" value="Glycogen Phosphorylase B"/>
    <property type="match status" value="1"/>
</dbReference>
<proteinExistence type="inferred from homology"/>
<evidence type="ECO:0000256" key="4">
    <source>
        <dbReference type="ARBA" id="ARBA00022679"/>
    </source>
</evidence>
<evidence type="ECO:0000256" key="2">
    <source>
        <dbReference type="ARBA" id="ARBA00006962"/>
    </source>
</evidence>
<evidence type="ECO:0000256" key="3">
    <source>
        <dbReference type="ARBA" id="ARBA00022676"/>
    </source>
</evidence>
<accession>A0A4S4BTA8</accession>
<name>A0A4S4BTA8_9BACI</name>
<sequence length="388" mass="44926">MKKILLLPLFTMESGHHRSSNALMESLKKHDPYMQCEKVDFLSYMNSGIEKFISHLYLNWINNIPSVYSTFYNQFFNKESKILQSTYEAIFLEKMEQLIEQKQPDLIICTHSFPSFLVNKLKEYGVCKIPVVNVYTDFFINDLWGKTHIDMHLVPSKDTKEQLIKASIPEENILITGIVTNDKFLKRKKEKSEKEKVHILVAGGSLGLGKQLSSLKDCVDSKLVEYRVLCGSNSKLYEEIDSLNSDSIKPFSYITSPEQMNHLYNWADALITKPGGVTISEAIKKKLPIFIHSVLPGQEEVNMDYLAKRGLVRKLNNNMLIEEQILSVLNNPIALFDIRKSMHLFLSDIEINSCEEVAEFIFNRMTKRTINKRVQYIDHIFSRLYYSL</sequence>
<dbReference type="AlphaFoldDB" id="A0A4S4BTA8"/>
<dbReference type="OrthoDB" id="9815663at2"/>
<gene>
    <name evidence="7" type="ORF">E6W99_17100</name>
</gene>
<dbReference type="GO" id="GO:0016758">
    <property type="term" value="F:hexosyltransferase activity"/>
    <property type="evidence" value="ECO:0007669"/>
    <property type="project" value="InterPro"/>
</dbReference>
<organism evidence="7 8">
    <name type="scientific">Metabacillus sediminilitoris</name>
    <dbReference type="NCBI Taxonomy" id="2567941"/>
    <lineage>
        <taxon>Bacteria</taxon>
        <taxon>Bacillati</taxon>
        <taxon>Bacillota</taxon>
        <taxon>Bacilli</taxon>
        <taxon>Bacillales</taxon>
        <taxon>Bacillaceae</taxon>
        <taxon>Metabacillus</taxon>
    </lineage>
</organism>
<comment type="caution">
    <text evidence="7">The sequence shown here is derived from an EMBL/GenBank/DDBJ whole genome shotgun (WGS) entry which is preliminary data.</text>
</comment>
<dbReference type="InterPro" id="IPR007235">
    <property type="entry name" value="Glyco_trans_28_C"/>
</dbReference>
<feature type="domain" description="Glycosyl transferase family 28 C-terminal" evidence="5">
    <location>
        <begin position="199"/>
        <end position="331"/>
    </location>
</feature>
<protein>
    <submittedName>
        <fullName evidence="7">Galactosyldiacylglycerol synthase</fullName>
    </submittedName>
</protein>